<dbReference type="KEGG" id="krh:KRH_17680"/>
<evidence type="ECO:0000313" key="3">
    <source>
        <dbReference type="EMBL" id="BAG30115.1"/>
    </source>
</evidence>
<accession>B2GLP1</accession>
<dbReference type="eggNOG" id="ENOG502ZJ9I">
    <property type="taxonomic scope" value="Bacteria"/>
</dbReference>
<dbReference type="Proteomes" id="UP000008838">
    <property type="component" value="Chromosome"/>
</dbReference>
<keyword evidence="4" id="KW-1185">Reference proteome</keyword>
<keyword evidence="2" id="KW-1133">Transmembrane helix</keyword>
<dbReference type="EMBL" id="AP009152">
    <property type="protein sequence ID" value="BAG30115.1"/>
    <property type="molecule type" value="Genomic_DNA"/>
</dbReference>
<dbReference type="HOGENOM" id="CLU_158549_0_0_11"/>
<reference evidence="3 4" key="1">
    <citation type="journal article" date="2008" name="J. Bacteriol.">
        <title>Complete genome sequence of the soil actinomycete Kocuria rhizophila.</title>
        <authorList>
            <person name="Takarada H."/>
            <person name="Sekine M."/>
            <person name="Kosugi H."/>
            <person name="Matsuo Y."/>
            <person name="Fujisawa T."/>
            <person name="Omata S."/>
            <person name="Kishi E."/>
            <person name="Shimizu A."/>
            <person name="Tsukatani N."/>
            <person name="Tanikawa S."/>
            <person name="Fujita N."/>
            <person name="Harayama S."/>
        </authorList>
    </citation>
    <scope>NUCLEOTIDE SEQUENCE [LARGE SCALE GENOMIC DNA]</scope>
    <source>
        <strain evidence="4">ATCC 9341 / DSM 348 / NBRC 103217 / DC2201</strain>
    </source>
</reference>
<evidence type="ECO:0000256" key="2">
    <source>
        <dbReference type="SAM" id="Phobius"/>
    </source>
</evidence>
<keyword evidence="2" id="KW-0812">Transmembrane</keyword>
<name>B2GLP1_KOCRD</name>
<evidence type="ECO:0000256" key="1">
    <source>
        <dbReference type="SAM" id="MobiDB-lite"/>
    </source>
</evidence>
<feature type="transmembrane region" description="Helical" evidence="2">
    <location>
        <begin position="33"/>
        <end position="56"/>
    </location>
</feature>
<sequence length="131" mass="13906">MSAAVPTLLTVLTAATPAPSPENTLRPGLDPSQVSPGLVGFLMTFVLTAAVVLLVIDFNRRNRRLRYRAQYAEQRAAEEQAVQVTAGASGHDAARSGSAPRPADRAAHPHDHPGASGENELRDAPGDRHRP</sequence>
<protein>
    <submittedName>
        <fullName evidence="3">Uncharacterized protein</fullName>
    </submittedName>
</protein>
<dbReference type="AlphaFoldDB" id="B2GLP1"/>
<keyword evidence="2" id="KW-0472">Membrane</keyword>
<organism evidence="3 4">
    <name type="scientific">Kocuria rhizophila (strain ATCC 9341 / DSM 348 / NBRC 103217 / DC2201)</name>
    <dbReference type="NCBI Taxonomy" id="378753"/>
    <lineage>
        <taxon>Bacteria</taxon>
        <taxon>Bacillati</taxon>
        <taxon>Actinomycetota</taxon>
        <taxon>Actinomycetes</taxon>
        <taxon>Micrococcales</taxon>
        <taxon>Micrococcaceae</taxon>
        <taxon>Kocuria</taxon>
    </lineage>
</organism>
<feature type="compositionally biased region" description="Basic and acidic residues" evidence="1">
    <location>
        <begin position="102"/>
        <end position="131"/>
    </location>
</feature>
<gene>
    <name evidence="3" type="ordered locus">KRH_17680</name>
</gene>
<dbReference type="STRING" id="378753.KRH_17680"/>
<evidence type="ECO:0000313" key="4">
    <source>
        <dbReference type="Proteomes" id="UP000008838"/>
    </source>
</evidence>
<proteinExistence type="predicted"/>
<feature type="region of interest" description="Disordered" evidence="1">
    <location>
        <begin position="72"/>
        <end position="131"/>
    </location>
</feature>